<dbReference type="Proteomes" id="UP001141933">
    <property type="component" value="Unassembled WGS sequence"/>
</dbReference>
<evidence type="ECO:0000313" key="1">
    <source>
        <dbReference type="EMBL" id="MCZ8372500.1"/>
    </source>
</evidence>
<gene>
    <name evidence="1" type="ORF">O6P32_07210</name>
</gene>
<keyword evidence="2" id="KW-1185">Reference proteome</keyword>
<organism evidence="1 2">
    <name type="scientific">Phocaeicola acetigenes</name>
    <dbReference type="NCBI Taxonomy" id="3016083"/>
    <lineage>
        <taxon>Bacteria</taxon>
        <taxon>Pseudomonadati</taxon>
        <taxon>Bacteroidota</taxon>
        <taxon>Bacteroidia</taxon>
        <taxon>Bacteroidales</taxon>
        <taxon>Bacteroidaceae</taxon>
        <taxon>Phocaeicola</taxon>
    </lineage>
</organism>
<evidence type="ECO:0000313" key="2">
    <source>
        <dbReference type="Proteomes" id="UP001141933"/>
    </source>
</evidence>
<dbReference type="SUPFAM" id="SSF56214">
    <property type="entry name" value="4'-phosphopantetheinyl transferase"/>
    <property type="match status" value="2"/>
</dbReference>
<accession>A0ABT4PHH5</accession>
<dbReference type="RefSeq" id="WP_269877701.1">
    <property type="nucleotide sequence ID" value="NZ_JAPZVM010000004.1"/>
</dbReference>
<comment type="caution">
    <text evidence="1">The sequence shown here is derived from an EMBL/GenBank/DDBJ whole genome shotgun (WGS) entry which is preliminary data.</text>
</comment>
<name>A0ABT4PHH5_9BACT</name>
<sequence length="217" mass="25548">MSLLKQWNWQGGCFGIWQLTESQEELRSRLSQNFNYEEELAGLKSLSRKMEYLGVRVLLKALSGKEMCIGHYASGKPYILSGEYQITISHTKGYIAVGIHPKWNIAMDIEYYGDRVKKVVSRFVRQDEMPGREHLSDRMLIYQYLLHWSAKETLFKLLDTNEVDFLKHLYICPFTASEEGVFEAEEYRTEMNNHYQIHYMLRDDFVCTWTVDAETAE</sequence>
<evidence type="ECO:0008006" key="3">
    <source>
        <dbReference type="Google" id="ProtNLM"/>
    </source>
</evidence>
<dbReference type="EMBL" id="JAPZVM010000004">
    <property type="protein sequence ID" value="MCZ8372500.1"/>
    <property type="molecule type" value="Genomic_DNA"/>
</dbReference>
<dbReference type="InterPro" id="IPR037143">
    <property type="entry name" value="4-PPantetheinyl_Trfase_dom_sf"/>
</dbReference>
<proteinExistence type="predicted"/>
<reference evidence="1" key="1">
    <citation type="submission" date="2022-12" db="EMBL/GenBank/DDBJ databases">
        <title>Phocaeicola acetigenes sp. nov., isolated feces from a healthy human.</title>
        <authorList>
            <person name="Do H."/>
            <person name="Ha Y.B."/>
            <person name="Kim J.-S."/>
            <person name="Suh M.K."/>
            <person name="Kim H.S."/>
            <person name="Lee J.-S."/>
        </authorList>
    </citation>
    <scope>NUCLEOTIDE SEQUENCE</scope>
    <source>
        <strain evidence="1">KGMB11183</strain>
    </source>
</reference>
<protein>
    <recommendedName>
        <fullName evidence="3">4'-phosphopantetheinyl transferase superfamily protein</fullName>
    </recommendedName>
</protein>
<dbReference type="Gene3D" id="3.90.470.20">
    <property type="entry name" value="4'-phosphopantetheinyl transferase domain"/>
    <property type="match status" value="1"/>
</dbReference>